<dbReference type="InterPro" id="IPR036390">
    <property type="entry name" value="WH_DNA-bd_sf"/>
</dbReference>
<dbReference type="PANTHER" id="PTHR33221:SF4">
    <property type="entry name" value="HTH-TYPE TRANSCRIPTIONAL REPRESSOR NSRR"/>
    <property type="match status" value="1"/>
</dbReference>
<dbReference type="PROSITE" id="PS51197">
    <property type="entry name" value="HTH_RRF2_2"/>
    <property type="match status" value="1"/>
</dbReference>
<accession>A0ABZ2F8F1</accession>
<keyword evidence="1" id="KW-0238">DNA-binding</keyword>
<dbReference type="RefSeq" id="WP_198322682.1">
    <property type="nucleotide sequence ID" value="NZ_CP104311.1"/>
</dbReference>
<gene>
    <name evidence="2" type="ORF">N4J17_07400</name>
</gene>
<evidence type="ECO:0000256" key="1">
    <source>
        <dbReference type="ARBA" id="ARBA00023125"/>
    </source>
</evidence>
<reference evidence="2 3" key="1">
    <citation type="submission" date="2022-09" db="EMBL/GenBank/DDBJ databases">
        <authorList>
            <person name="Giprobiosintez L."/>
        </authorList>
    </citation>
    <scope>NUCLEOTIDE SEQUENCE [LARGE SCALE GENOMIC DNA]</scope>
    <source>
        <strain evidence="3">VKPM-B-12549 (GBS-15)</strain>
    </source>
</reference>
<dbReference type="PANTHER" id="PTHR33221">
    <property type="entry name" value="WINGED HELIX-TURN-HELIX TRANSCRIPTIONAL REGULATOR, RRF2 FAMILY"/>
    <property type="match status" value="1"/>
</dbReference>
<evidence type="ECO:0000313" key="2">
    <source>
        <dbReference type="EMBL" id="WWF03431.1"/>
    </source>
</evidence>
<protein>
    <submittedName>
        <fullName evidence="2">Rrf2 family transcriptional regulator</fullName>
    </submittedName>
</protein>
<dbReference type="InterPro" id="IPR000944">
    <property type="entry name" value="Tscrpt_reg_Rrf2"/>
</dbReference>
<sequence length="153" mass="16957">MQLTQFTDFSLRVLIYLVRLPEPGMATIPEIAEYYRISRNHLVKVVNTLANAGLLVTMRGKGGGLRLARPADTITIAEVVRLTEPNMNLVECFDPKASHCRIDRGCFLKAILYEARKDFLAALERHTLADAARMGLGSEGESPVLKRLAQGCD</sequence>
<dbReference type="NCBIfam" id="TIGR00738">
    <property type="entry name" value="rrf2_super"/>
    <property type="match status" value="1"/>
</dbReference>
<organism evidence="2 3">
    <name type="scientific">Methylococcus capsulatus</name>
    <dbReference type="NCBI Taxonomy" id="414"/>
    <lineage>
        <taxon>Bacteria</taxon>
        <taxon>Pseudomonadati</taxon>
        <taxon>Pseudomonadota</taxon>
        <taxon>Gammaproteobacteria</taxon>
        <taxon>Methylococcales</taxon>
        <taxon>Methylococcaceae</taxon>
        <taxon>Methylococcus</taxon>
    </lineage>
</organism>
<proteinExistence type="predicted"/>
<dbReference type="InterPro" id="IPR036388">
    <property type="entry name" value="WH-like_DNA-bd_sf"/>
</dbReference>
<dbReference type="Pfam" id="PF02082">
    <property type="entry name" value="Rrf2"/>
    <property type="match status" value="1"/>
</dbReference>
<keyword evidence="3" id="KW-1185">Reference proteome</keyword>
<evidence type="ECO:0000313" key="3">
    <source>
        <dbReference type="Proteomes" id="UP001359308"/>
    </source>
</evidence>
<dbReference type="Gene3D" id="1.10.10.10">
    <property type="entry name" value="Winged helix-like DNA-binding domain superfamily/Winged helix DNA-binding domain"/>
    <property type="match status" value="1"/>
</dbReference>
<dbReference type="EMBL" id="CP104311">
    <property type="protein sequence ID" value="WWF03431.1"/>
    <property type="molecule type" value="Genomic_DNA"/>
</dbReference>
<name>A0ABZ2F8F1_METCP</name>
<dbReference type="SUPFAM" id="SSF46785">
    <property type="entry name" value="Winged helix' DNA-binding domain"/>
    <property type="match status" value="1"/>
</dbReference>
<dbReference type="Proteomes" id="UP001359308">
    <property type="component" value="Chromosome"/>
</dbReference>